<evidence type="ECO:0000256" key="8">
    <source>
        <dbReference type="ARBA" id="ARBA00031828"/>
    </source>
</evidence>
<feature type="binding site" evidence="11">
    <location>
        <begin position="102"/>
        <end position="103"/>
    </location>
    <ligand>
        <name>substrate</name>
    </ligand>
</feature>
<evidence type="ECO:0000256" key="4">
    <source>
        <dbReference type="ARBA" id="ARBA00022490"/>
    </source>
</evidence>
<feature type="active site" description="Nucleophile" evidence="10">
    <location>
        <position position="9"/>
    </location>
</feature>
<dbReference type="PANTHER" id="PTHR42891">
    <property type="entry name" value="D-GLYCERO-BETA-D-MANNO-HEPTOSE-1,7-BISPHOSPHATE 7-PHOSPHATASE"/>
    <property type="match status" value="1"/>
</dbReference>
<dbReference type="PIRSF" id="PIRSF004682">
    <property type="entry name" value="GmhB"/>
    <property type="match status" value="1"/>
</dbReference>
<dbReference type="InterPro" id="IPR006543">
    <property type="entry name" value="Histidinol-phos"/>
</dbReference>
<dbReference type="Gene3D" id="3.40.50.1000">
    <property type="entry name" value="HAD superfamily/HAD-like"/>
    <property type="match status" value="1"/>
</dbReference>
<evidence type="ECO:0000313" key="14">
    <source>
        <dbReference type="EMBL" id="OGY36464.1"/>
    </source>
</evidence>
<evidence type="ECO:0000256" key="2">
    <source>
        <dbReference type="ARBA" id="ARBA00004496"/>
    </source>
</evidence>
<dbReference type="InterPro" id="IPR013954">
    <property type="entry name" value="PNK3P"/>
</dbReference>
<dbReference type="NCBIfam" id="TIGR01662">
    <property type="entry name" value="HAD-SF-IIIA"/>
    <property type="match status" value="1"/>
</dbReference>
<feature type="binding site" evidence="13">
    <location>
        <position position="130"/>
    </location>
    <ligand>
        <name>Mg(2+)</name>
        <dbReference type="ChEBI" id="CHEBI:18420"/>
    </ligand>
</feature>
<comment type="cofactor">
    <cofactor evidence="13">
        <name>Zn(2+)</name>
        <dbReference type="ChEBI" id="CHEBI:29105"/>
    </cofactor>
</comment>
<comment type="cofactor">
    <cofactor evidence="1 13">
        <name>Mg(2+)</name>
        <dbReference type="ChEBI" id="CHEBI:18420"/>
    </cofactor>
</comment>
<feature type="binding site" evidence="13">
    <location>
        <position position="129"/>
    </location>
    <ligand>
        <name>Mg(2+)</name>
        <dbReference type="ChEBI" id="CHEBI:18420"/>
    </ligand>
</feature>
<evidence type="ECO:0000256" key="13">
    <source>
        <dbReference type="PIRSR" id="PIRSR004682-4"/>
    </source>
</evidence>
<dbReference type="GO" id="GO:0005975">
    <property type="term" value="P:carbohydrate metabolic process"/>
    <property type="evidence" value="ECO:0007669"/>
    <property type="project" value="InterPro"/>
</dbReference>
<comment type="subunit">
    <text evidence="3">Monomer.</text>
</comment>
<feature type="binding site" evidence="13">
    <location>
        <position position="101"/>
    </location>
    <ligand>
        <name>Zn(2+)</name>
        <dbReference type="ChEBI" id="CHEBI:29105"/>
    </ligand>
</feature>
<feature type="active site" description="Nucleophile" evidence="10">
    <location>
        <position position="11"/>
    </location>
</feature>
<keyword evidence="13" id="KW-0862">Zinc</keyword>
<comment type="subcellular location">
    <subcellularLocation>
        <location evidence="2 9">Cytoplasm</location>
    </subcellularLocation>
</comment>
<keyword evidence="13" id="KW-0460">Magnesium</keyword>
<dbReference type="SUPFAM" id="SSF56784">
    <property type="entry name" value="HAD-like"/>
    <property type="match status" value="1"/>
</dbReference>
<dbReference type="CDD" id="cd07503">
    <property type="entry name" value="HAD_HisB-N"/>
    <property type="match status" value="1"/>
</dbReference>
<proteinExistence type="inferred from homology"/>
<feature type="site" description="Stabilizes the phosphoryl group" evidence="12">
    <location>
        <position position="51"/>
    </location>
</feature>
<dbReference type="InterPro" id="IPR023214">
    <property type="entry name" value="HAD_sf"/>
</dbReference>
<name>A0A1G1X947_9BACT</name>
<reference evidence="14 15" key="1">
    <citation type="journal article" date="2016" name="Nat. Commun.">
        <title>Thousands of microbial genomes shed light on interconnected biogeochemical processes in an aquifer system.</title>
        <authorList>
            <person name="Anantharaman K."/>
            <person name="Brown C.T."/>
            <person name="Hug L.A."/>
            <person name="Sharon I."/>
            <person name="Castelle C.J."/>
            <person name="Probst A.J."/>
            <person name="Thomas B.C."/>
            <person name="Singh A."/>
            <person name="Wilkins M.J."/>
            <person name="Karaoz U."/>
            <person name="Brodie E.L."/>
            <person name="Williams K.H."/>
            <person name="Hubbard S.S."/>
            <person name="Banfield J.F."/>
        </authorList>
    </citation>
    <scope>NUCLEOTIDE SEQUENCE [LARGE SCALE GENOMIC DNA]</scope>
</reference>
<dbReference type="InterPro" id="IPR004446">
    <property type="entry name" value="Heptose_bisP_phosphatase"/>
</dbReference>
<evidence type="ECO:0000256" key="12">
    <source>
        <dbReference type="PIRSR" id="PIRSR004682-3"/>
    </source>
</evidence>
<protein>
    <recommendedName>
        <fullName evidence="8 9">D,D-heptose 1,7-bisphosphate phosphatase</fullName>
        <ecNumber evidence="9">3.1.3.-</ecNumber>
    </recommendedName>
</protein>
<evidence type="ECO:0000256" key="1">
    <source>
        <dbReference type="ARBA" id="ARBA00001946"/>
    </source>
</evidence>
<accession>A0A1G1X947</accession>
<comment type="caution">
    <text evidence="14">The sequence shown here is derived from an EMBL/GenBank/DDBJ whole genome shotgun (WGS) entry which is preliminary data.</text>
</comment>
<gene>
    <name evidence="14" type="ORF">A3E36_00820</name>
</gene>
<dbReference type="EC" id="3.1.3.-" evidence="9"/>
<keyword evidence="5 13" id="KW-0479">Metal-binding</keyword>
<dbReference type="InterPro" id="IPR006549">
    <property type="entry name" value="HAD-SF_hydro_IIIA"/>
</dbReference>
<dbReference type="EMBL" id="MHHS01000033">
    <property type="protein sequence ID" value="OGY36464.1"/>
    <property type="molecule type" value="Genomic_DNA"/>
</dbReference>
<feature type="binding site" evidence="11">
    <location>
        <position position="130"/>
    </location>
    <ligand>
        <name>substrate</name>
    </ligand>
</feature>
<feature type="site" description="Stabilizes the phosphoryl group" evidence="12">
    <location>
        <position position="103"/>
    </location>
</feature>
<feature type="binding site" evidence="13">
    <location>
        <position position="99"/>
    </location>
    <ligand>
        <name>Zn(2+)</name>
        <dbReference type="ChEBI" id="CHEBI:29105"/>
    </ligand>
</feature>
<evidence type="ECO:0000256" key="3">
    <source>
        <dbReference type="ARBA" id="ARBA00011245"/>
    </source>
</evidence>
<dbReference type="Pfam" id="PF08645">
    <property type="entry name" value="PNK3P"/>
    <property type="match status" value="1"/>
</dbReference>
<evidence type="ECO:0000256" key="11">
    <source>
        <dbReference type="PIRSR" id="PIRSR004682-2"/>
    </source>
</evidence>
<feature type="binding site" evidence="11">
    <location>
        <begin position="51"/>
        <end position="54"/>
    </location>
    <ligand>
        <name>substrate</name>
    </ligand>
</feature>
<evidence type="ECO:0000256" key="5">
    <source>
        <dbReference type="ARBA" id="ARBA00022723"/>
    </source>
</evidence>
<keyword evidence="7 9" id="KW-0119">Carbohydrate metabolism</keyword>
<evidence type="ECO:0000256" key="9">
    <source>
        <dbReference type="PIRNR" id="PIRNR004682"/>
    </source>
</evidence>
<evidence type="ECO:0000256" key="10">
    <source>
        <dbReference type="PIRSR" id="PIRSR004682-1"/>
    </source>
</evidence>
<dbReference type="NCBIfam" id="TIGR01656">
    <property type="entry name" value="Histidinol-ppas"/>
    <property type="match status" value="1"/>
</dbReference>
<keyword evidence="6 9" id="KW-0378">Hydrolase</keyword>
<sequence>MAKKVIFLDRDGTLNIDHGYVNEAKQWQWIDGAIDACKRLQDAGYALAIVTNQSGIAQGMYTVEQMHKLHQYMNAEFEARGVHIAMIAYCPHARNQTDCDCRKPKIGMANQIEAKIGDIDYANSWIVGDKEADLLFGKTAGTHAALIRSKYWEEGKLSAQPDLIVDSLKQATDSILSSRA</sequence>
<feature type="binding site" evidence="13">
    <location>
        <position position="9"/>
    </location>
    <ligand>
        <name>Mg(2+)</name>
        <dbReference type="ChEBI" id="CHEBI:18420"/>
    </ligand>
</feature>
<feature type="binding site" evidence="13">
    <location>
        <position position="90"/>
    </location>
    <ligand>
        <name>Zn(2+)</name>
        <dbReference type="ChEBI" id="CHEBI:29105"/>
    </ligand>
</feature>
<dbReference type="AlphaFoldDB" id="A0A1G1X947"/>
<dbReference type="InterPro" id="IPR036412">
    <property type="entry name" value="HAD-like_sf"/>
</dbReference>
<organism evidence="14 15">
    <name type="scientific">Candidatus Andersenbacteria bacterium RIFCSPHIGHO2_12_FULL_45_11b</name>
    <dbReference type="NCBI Taxonomy" id="1797282"/>
    <lineage>
        <taxon>Bacteria</taxon>
        <taxon>Candidatus Anderseniibacteriota</taxon>
    </lineage>
</organism>
<evidence type="ECO:0000313" key="15">
    <source>
        <dbReference type="Proteomes" id="UP000177941"/>
    </source>
</evidence>
<dbReference type="NCBIfam" id="NF006506">
    <property type="entry name" value="PRK08942.1"/>
    <property type="match status" value="1"/>
</dbReference>
<feature type="binding site" evidence="11">
    <location>
        <begin position="17"/>
        <end position="20"/>
    </location>
    <ligand>
        <name>substrate</name>
    </ligand>
</feature>
<feature type="binding site" evidence="13">
    <location>
        <position position="92"/>
    </location>
    <ligand>
        <name>Zn(2+)</name>
        <dbReference type="ChEBI" id="CHEBI:29105"/>
    </ligand>
</feature>
<evidence type="ECO:0000256" key="7">
    <source>
        <dbReference type="ARBA" id="ARBA00023277"/>
    </source>
</evidence>
<keyword evidence="4 9" id="KW-0963">Cytoplasm</keyword>
<feature type="site" description="Contributes to substrate recognition" evidence="12">
    <location>
        <position position="102"/>
    </location>
</feature>
<dbReference type="PANTHER" id="PTHR42891:SF1">
    <property type="entry name" value="D-GLYCERO-BETA-D-MANNO-HEPTOSE-1,7-BISPHOSPHATE 7-PHOSPHATASE"/>
    <property type="match status" value="1"/>
</dbReference>
<feature type="binding site" evidence="11">
    <location>
        <begin position="9"/>
        <end position="11"/>
    </location>
    <ligand>
        <name>substrate</name>
    </ligand>
</feature>
<dbReference type="GO" id="GO:0016791">
    <property type="term" value="F:phosphatase activity"/>
    <property type="evidence" value="ECO:0007669"/>
    <property type="project" value="InterPro"/>
</dbReference>
<dbReference type="Proteomes" id="UP000177941">
    <property type="component" value="Unassembled WGS sequence"/>
</dbReference>
<feature type="binding site" evidence="13">
    <location>
        <position position="11"/>
    </location>
    <ligand>
        <name>Mg(2+)</name>
        <dbReference type="ChEBI" id="CHEBI:18420"/>
    </ligand>
</feature>
<comment type="similarity">
    <text evidence="9">Belongs to the gmhB family.</text>
</comment>
<dbReference type="GO" id="GO:0046872">
    <property type="term" value="F:metal ion binding"/>
    <property type="evidence" value="ECO:0007669"/>
    <property type="project" value="UniProtKB-KW"/>
</dbReference>
<dbReference type="GO" id="GO:0005737">
    <property type="term" value="C:cytoplasm"/>
    <property type="evidence" value="ECO:0007669"/>
    <property type="project" value="UniProtKB-SubCell"/>
</dbReference>
<evidence type="ECO:0000256" key="6">
    <source>
        <dbReference type="ARBA" id="ARBA00022801"/>
    </source>
</evidence>